<evidence type="ECO:0000256" key="2">
    <source>
        <dbReference type="ARBA" id="ARBA00023125"/>
    </source>
</evidence>
<sequence>MSDSSKPVTMEQIAALAGVSTITVSRALRDSPSVTPATRERIKTLAEAAGYRFNHHARNLRLRRSHMVAVMLEMQPDADRPMTDAYPLQLLGGITQELTSRGYSVLLSAMQSPGQGMAASADGLILLGQGANGSAVKSAAAMGLPLVVWGAEHGRGDAIVVGGDNAHGGASAAERLLALGRRELLFLGDVRHAEIRDRQQGFVKALKRAGLKAQTLTPAAFTFGAGFTAVQSHLAKGGRAPDGLFAASDLLAMGAVRAFTDAGLAVPDAVSVIGYDDSPAAQSFAPPLTSVRQDWHHGGVLLARKVLDLIAGQDTASEIMPTELVVRST</sequence>
<comment type="caution">
    <text evidence="5">The sequence shown here is derived from an EMBL/GenBank/DDBJ whole genome shotgun (WGS) entry which is preliminary data.</text>
</comment>
<dbReference type="SUPFAM" id="SSF47413">
    <property type="entry name" value="lambda repressor-like DNA-binding domains"/>
    <property type="match status" value="1"/>
</dbReference>
<dbReference type="Gene3D" id="1.10.260.40">
    <property type="entry name" value="lambda repressor-like DNA-binding domains"/>
    <property type="match status" value="1"/>
</dbReference>
<name>A0ABS8XMY8_9BURK</name>
<dbReference type="InterPro" id="IPR046335">
    <property type="entry name" value="LacI/GalR-like_sensor"/>
</dbReference>
<keyword evidence="1" id="KW-0805">Transcription regulation</keyword>
<dbReference type="RefSeq" id="WP_233394969.1">
    <property type="nucleotide sequence ID" value="NZ_JAJTWT010000017.1"/>
</dbReference>
<feature type="domain" description="HTH lacI-type" evidence="4">
    <location>
        <begin position="8"/>
        <end position="62"/>
    </location>
</feature>
<organism evidence="5 6">
    <name type="scientific">Pelomonas caseinilytica</name>
    <dbReference type="NCBI Taxonomy" id="2906763"/>
    <lineage>
        <taxon>Bacteria</taxon>
        <taxon>Pseudomonadati</taxon>
        <taxon>Pseudomonadota</taxon>
        <taxon>Betaproteobacteria</taxon>
        <taxon>Burkholderiales</taxon>
        <taxon>Sphaerotilaceae</taxon>
        <taxon>Roseateles</taxon>
    </lineage>
</organism>
<evidence type="ECO:0000256" key="1">
    <source>
        <dbReference type="ARBA" id="ARBA00023015"/>
    </source>
</evidence>
<dbReference type="CDD" id="cd01392">
    <property type="entry name" value="HTH_LacI"/>
    <property type="match status" value="1"/>
</dbReference>
<proteinExistence type="predicted"/>
<dbReference type="Pfam" id="PF00356">
    <property type="entry name" value="LacI"/>
    <property type="match status" value="1"/>
</dbReference>
<dbReference type="Pfam" id="PF13377">
    <property type="entry name" value="Peripla_BP_3"/>
    <property type="match status" value="1"/>
</dbReference>
<dbReference type="PROSITE" id="PS50932">
    <property type="entry name" value="HTH_LACI_2"/>
    <property type="match status" value="1"/>
</dbReference>
<dbReference type="InterPro" id="IPR010982">
    <property type="entry name" value="Lambda_DNA-bd_dom_sf"/>
</dbReference>
<dbReference type="PANTHER" id="PTHR30146:SF120">
    <property type="entry name" value="ALANINE RACEMASE"/>
    <property type="match status" value="1"/>
</dbReference>
<dbReference type="InterPro" id="IPR000843">
    <property type="entry name" value="HTH_LacI"/>
</dbReference>
<accession>A0ABS8XMY8</accession>
<dbReference type="EMBL" id="JAJTWT010000017">
    <property type="protein sequence ID" value="MCE4540453.1"/>
    <property type="molecule type" value="Genomic_DNA"/>
</dbReference>
<protein>
    <submittedName>
        <fullName evidence="5">Substrate-binding domain-containing protein</fullName>
    </submittedName>
</protein>
<gene>
    <name evidence="5" type="ORF">LXT12_24725</name>
</gene>
<dbReference type="InterPro" id="IPR028082">
    <property type="entry name" value="Peripla_BP_I"/>
</dbReference>
<evidence type="ECO:0000313" key="6">
    <source>
        <dbReference type="Proteomes" id="UP001201463"/>
    </source>
</evidence>
<reference evidence="5 6" key="1">
    <citation type="submission" date="2021-12" db="EMBL/GenBank/DDBJ databases">
        <title>Genome seq of p7.</title>
        <authorList>
            <person name="Seo T."/>
        </authorList>
    </citation>
    <scope>NUCLEOTIDE SEQUENCE [LARGE SCALE GENOMIC DNA]</scope>
    <source>
        <strain evidence="5 6">P7</strain>
    </source>
</reference>
<dbReference type="Gene3D" id="3.40.50.2300">
    <property type="match status" value="2"/>
</dbReference>
<dbReference type="PANTHER" id="PTHR30146">
    <property type="entry name" value="LACI-RELATED TRANSCRIPTIONAL REPRESSOR"/>
    <property type="match status" value="1"/>
</dbReference>
<dbReference type="SMART" id="SM00354">
    <property type="entry name" value="HTH_LACI"/>
    <property type="match status" value="1"/>
</dbReference>
<dbReference type="Proteomes" id="UP001201463">
    <property type="component" value="Unassembled WGS sequence"/>
</dbReference>
<keyword evidence="6" id="KW-1185">Reference proteome</keyword>
<evidence type="ECO:0000256" key="3">
    <source>
        <dbReference type="ARBA" id="ARBA00023163"/>
    </source>
</evidence>
<dbReference type="SUPFAM" id="SSF53822">
    <property type="entry name" value="Periplasmic binding protein-like I"/>
    <property type="match status" value="1"/>
</dbReference>
<keyword evidence="3" id="KW-0804">Transcription</keyword>
<evidence type="ECO:0000259" key="4">
    <source>
        <dbReference type="PROSITE" id="PS50932"/>
    </source>
</evidence>
<keyword evidence="2" id="KW-0238">DNA-binding</keyword>
<evidence type="ECO:0000313" key="5">
    <source>
        <dbReference type="EMBL" id="MCE4540453.1"/>
    </source>
</evidence>